<gene>
    <name evidence="8" type="ORF">L0M99_01485</name>
</gene>
<dbReference type="PANTHER" id="PTHR43124:SF3">
    <property type="entry name" value="CHLORAMPHENICOL EFFLUX PUMP RV0191"/>
    <property type="match status" value="1"/>
</dbReference>
<reference evidence="8" key="1">
    <citation type="submission" date="2022-01" db="EMBL/GenBank/DDBJ databases">
        <title>Collection of gut derived symbiotic bacterial strains cultured from healthy donors.</title>
        <authorList>
            <person name="Lin H."/>
            <person name="Kohout C."/>
            <person name="Waligurski E."/>
            <person name="Pamer E.G."/>
        </authorList>
    </citation>
    <scope>NUCLEOTIDE SEQUENCE</scope>
    <source>
        <strain evidence="8">DFI.7.46</strain>
    </source>
</reference>
<dbReference type="RefSeq" id="WP_238127494.1">
    <property type="nucleotide sequence ID" value="NZ_JAGZVZ010000004.1"/>
</dbReference>
<accession>A0AAJ1EX79</accession>
<protein>
    <submittedName>
        <fullName evidence="8">MFS transporter</fullName>
    </submittedName>
</protein>
<feature type="domain" description="Major facilitator superfamily (MFS) profile" evidence="7">
    <location>
        <begin position="22"/>
        <end position="419"/>
    </location>
</feature>
<dbReference type="InterPro" id="IPR020846">
    <property type="entry name" value="MFS_dom"/>
</dbReference>
<name>A0AAJ1EX79_9ACTO</name>
<evidence type="ECO:0000313" key="9">
    <source>
        <dbReference type="Proteomes" id="UP001200537"/>
    </source>
</evidence>
<dbReference type="PROSITE" id="PS50850">
    <property type="entry name" value="MFS"/>
    <property type="match status" value="1"/>
</dbReference>
<dbReference type="AlphaFoldDB" id="A0AAJ1EX79"/>
<comment type="caution">
    <text evidence="8">The sequence shown here is derived from an EMBL/GenBank/DDBJ whole genome shotgun (WGS) entry which is preliminary data.</text>
</comment>
<feature type="transmembrane region" description="Helical" evidence="6">
    <location>
        <begin position="299"/>
        <end position="317"/>
    </location>
</feature>
<dbReference type="EMBL" id="JAKNHJ010000002">
    <property type="protein sequence ID" value="MCG4617170.1"/>
    <property type="molecule type" value="Genomic_DNA"/>
</dbReference>
<evidence type="ECO:0000256" key="2">
    <source>
        <dbReference type="ARBA" id="ARBA00022475"/>
    </source>
</evidence>
<feature type="transmembrane region" description="Helical" evidence="6">
    <location>
        <begin position="112"/>
        <end position="130"/>
    </location>
</feature>
<evidence type="ECO:0000256" key="5">
    <source>
        <dbReference type="ARBA" id="ARBA00023136"/>
    </source>
</evidence>
<dbReference type="GO" id="GO:0005886">
    <property type="term" value="C:plasma membrane"/>
    <property type="evidence" value="ECO:0007669"/>
    <property type="project" value="UniProtKB-SubCell"/>
</dbReference>
<keyword evidence="3 6" id="KW-0812">Transmembrane</keyword>
<organism evidence="8 9">
    <name type="scientific">Varibaculum cambriense</name>
    <dbReference type="NCBI Taxonomy" id="184870"/>
    <lineage>
        <taxon>Bacteria</taxon>
        <taxon>Bacillati</taxon>
        <taxon>Actinomycetota</taxon>
        <taxon>Actinomycetes</taxon>
        <taxon>Actinomycetales</taxon>
        <taxon>Actinomycetaceae</taxon>
        <taxon>Varibaculum</taxon>
    </lineage>
</organism>
<dbReference type="InterPro" id="IPR036259">
    <property type="entry name" value="MFS_trans_sf"/>
</dbReference>
<dbReference type="CDD" id="cd06174">
    <property type="entry name" value="MFS"/>
    <property type="match status" value="1"/>
</dbReference>
<keyword evidence="5 6" id="KW-0472">Membrane</keyword>
<feature type="transmembrane region" description="Helical" evidence="6">
    <location>
        <begin position="392"/>
        <end position="418"/>
    </location>
</feature>
<evidence type="ECO:0000259" key="7">
    <source>
        <dbReference type="PROSITE" id="PS50850"/>
    </source>
</evidence>
<keyword evidence="4 6" id="KW-1133">Transmembrane helix</keyword>
<feature type="transmembrane region" description="Helical" evidence="6">
    <location>
        <begin position="20"/>
        <end position="39"/>
    </location>
</feature>
<sequence>MKMFRSGEVVALDLSRGRRVMLLVLVSMASSMIYLPPYMKIVFYDPLMKALNCTNADLGVLMSAYATTALICYLPSGIVADKFRMRTLNAAGLISTAALTFVFALLPSVGTLMLVFVAMGVTTILVWWGVRFKLVRLISEEESYGRNIGISYGIYGAVGLVCGFLQMGIIGLFGKQFDLAISTTLAVIGGLLLLMGILSIFLVPKFAGEIGSADSSGFNFSMVLTALKMPVVWLCAGTMFFVYFYYTGVAYTTPYLQNVLGASLGVVSFVSIVRTYAVTLISGPIFGVITKRNGSPSKVIIGGSIIVVCGMLSLMLLPHEASFAVVGAIVTILLGFVANGAYGIASSQLSEGKVPISVFGTATGLLSVIGFAPDTFSSTWFGVLIDKHGNGAYPQIFLILAVSALLAVLFAGALLLYVRKNKVKLEQVEEKLGESALEDDAHSKKNN</sequence>
<proteinExistence type="predicted"/>
<evidence type="ECO:0000256" key="6">
    <source>
        <dbReference type="SAM" id="Phobius"/>
    </source>
</evidence>
<evidence type="ECO:0000256" key="3">
    <source>
        <dbReference type="ARBA" id="ARBA00022692"/>
    </source>
</evidence>
<dbReference type="SUPFAM" id="SSF103473">
    <property type="entry name" value="MFS general substrate transporter"/>
    <property type="match status" value="1"/>
</dbReference>
<feature type="transmembrane region" description="Helical" evidence="6">
    <location>
        <begin position="179"/>
        <end position="203"/>
    </location>
</feature>
<feature type="transmembrane region" description="Helical" evidence="6">
    <location>
        <begin position="223"/>
        <end position="246"/>
    </location>
</feature>
<feature type="transmembrane region" description="Helical" evidence="6">
    <location>
        <begin position="323"/>
        <end position="342"/>
    </location>
</feature>
<evidence type="ECO:0000313" key="8">
    <source>
        <dbReference type="EMBL" id="MCG4617170.1"/>
    </source>
</evidence>
<dbReference type="Pfam" id="PF07690">
    <property type="entry name" value="MFS_1"/>
    <property type="match status" value="1"/>
</dbReference>
<keyword evidence="2" id="KW-1003">Cell membrane</keyword>
<comment type="subcellular location">
    <subcellularLocation>
        <location evidence="1">Cell membrane</location>
        <topology evidence="1">Multi-pass membrane protein</topology>
    </subcellularLocation>
</comment>
<feature type="transmembrane region" description="Helical" evidence="6">
    <location>
        <begin position="266"/>
        <end position="287"/>
    </location>
</feature>
<feature type="transmembrane region" description="Helical" evidence="6">
    <location>
        <begin position="150"/>
        <end position="173"/>
    </location>
</feature>
<dbReference type="PANTHER" id="PTHR43124">
    <property type="entry name" value="PURINE EFFLUX PUMP PBUE"/>
    <property type="match status" value="1"/>
</dbReference>
<feature type="transmembrane region" description="Helical" evidence="6">
    <location>
        <begin position="354"/>
        <end position="372"/>
    </location>
</feature>
<feature type="transmembrane region" description="Helical" evidence="6">
    <location>
        <begin position="59"/>
        <end position="80"/>
    </location>
</feature>
<dbReference type="GO" id="GO:0022857">
    <property type="term" value="F:transmembrane transporter activity"/>
    <property type="evidence" value="ECO:0007669"/>
    <property type="project" value="InterPro"/>
</dbReference>
<dbReference type="InterPro" id="IPR011701">
    <property type="entry name" value="MFS"/>
</dbReference>
<dbReference type="InterPro" id="IPR050189">
    <property type="entry name" value="MFS_Efflux_Transporters"/>
</dbReference>
<evidence type="ECO:0000256" key="1">
    <source>
        <dbReference type="ARBA" id="ARBA00004651"/>
    </source>
</evidence>
<feature type="transmembrane region" description="Helical" evidence="6">
    <location>
        <begin position="87"/>
        <end position="106"/>
    </location>
</feature>
<evidence type="ECO:0000256" key="4">
    <source>
        <dbReference type="ARBA" id="ARBA00022989"/>
    </source>
</evidence>
<dbReference type="Gene3D" id="1.20.1250.20">
    <property type="entry name" value="MFS general substrate transporter like domains"/>
    <property type="match status" value="2"/>
</dbReference>
<dbReference type="Proteomes" id="UP001200537">
    <property type="component" value="Unassembled WGS sequence"/>
</dbReference>